<evidence type="ECO:0000259" key="14">
    <source>
        <dbReference type="Pfam" id="PF01676"/>
    </source>
</evidence>
<feature type="binding site" evidence="10 12">
    <location>
        <begin position="265"/>
        <end position="268"/>
    </location>
    <ligand>
        <name>substrate</name>
    </ligand>
</feature>
<comment type="function">
    <text evidence="10">Catalyzes the interconversion of 2-phosphoglycerate and 3-phosphoglycerate.</text>
</comment>
<dbReference type="KEGG" id="sniv:SFSGTM_24460"/>
<proteinExistence type="inferred from homology"/>
<dbReference type="GO" id="GO:0006096">
    <property type="term" value="P:glycolytic process"/>
    <property type="evidence" value="ECO:0007669"/>
    <property type="project" value="UniProtKB-UniRule"/>
</dbReference>
<evidence type="ECO:0000256" key="1">
    <source>
        <dbReference type="ARBA" id="ARBA00000370"/>
    </source>
</evidence>
<keyword evidence="5 10" id="KW-0479">Metal-binding</keyword>
<dbReference type="InterPro" id="IPR017850">
    <property type="entry name" value="Alkaline_phosphatase_core_sf"/>
</dbReference>
<feature type="binding site" evidence="10 12">
    <location>
        <position position="189"/>
    </location>
    <ligand>
        <name>substrate</name>
    </ligand>
</feature>
<feature type="domain" description="Metalloenzyme" evidence="14">
    <location>
        <begin position="9"/>
        <end position="503"/>
    </location>
</feature>
<feature type="binding site" evidence="10 12">
    <location>
        <position position="195"/>
    </location>
    <ligand>
        <name>substrate</name>
    </ligand>
</feature>
<evidence type="ECO:0000256" key="4">
    <source>
        <dbReference type="ARBA" id="ARBA00012026"/>
    </source>
</evidence>
<dbReference type="PANTHER" id="PTHR31637:SF0">
    <property type="entry name" value="2,3-BISPHOSPHOGLYCERATE-INDEPENDENT PHOSPHOGLYCERATE MUTASE"/>
    <property type="match status" value="1"/>
</dbReference>
<evidence type="ECO:0000256" key="12">
    <source>
        <dbReference type="PIRSR" id="PIRSR001492-2"/>
    </source>
</evidence>
<evidence type="ECO:0000259" key="15">
    <source>
        <dbReference type="Pfam" id="PF06415"/>
    </source>
</evidence>
<evidence type="ECO:0000313" key="16">
    <source>
        <dbReference type="EMBL" id="BBP01738.1"/>
    </source>
</evidence>
<accession>A0A809S497</accession>
<dbReference type="NCBIfam" id="TIGR01307">
    <property type="entry name" value="pgm_bpd_ind"/>
    <property type="match status" value="1"/>
</dbReference>
<feature type="binding site" evidence="10 12">
    <location>
        <position position="339"/>
    </location>
    <ligand>
        <name>substrate</name>
    </ligand>
</feature>
<dbReference type="Proteomes" id="UP000463939">
    <property type="component" value="Chromosome"/>
</dbReference>
<evidence type="ECO:0000256" key="8">
    <source>
        <dbReference type="ARBA" id="ARBA00023235"/>
    </source>
</evidence>
<dbReference type="AlphaFoldDB" id="A0A809S497"/>
<sequence>MKKESPVTPALLIILDGFGCRKCNTDNAIAQATKPNWDKYWQQYPHTLIQASESAVGLPSGQMGNSEVGHLNIGAGRVVYQEFTRIDLAIKGTSFFTNPALKRAVDLALENDRALHILGLLSDGGVHSHERHIHAMLAMAAHAGLKKIYVHAFLDGRDTAPKSAELYLKNLQAKIDELGAGHIASIIGRYYAMDRDNRWARVQTAYDLITQGKADFSATDALDGLAQAYARGETDEFVKATSIVPAGTQPVRVEDGDSIVFMNFRSDRARQISRPFIEPDFNEFERPYAPKIADFCTLTGYSDDFNVSVAFPPEKIRNGFGEHIAQLGLKQLRIAETEKYPHVTFFFNGGEELVYEGEERIMVPSPDVATYDMKPEMSAFELTDKLVDAIESKRFDAIICNYANADMVGHTGNLEAAIKAIEAIDVCLGRVIPAMLATGGEVLITADHGNAELMLDEVTRQAYTAHTTNLVPLLYIGNRPAQLLNAGALEDVSPTLLNIMGVKQPEEMTGKSLIEYE</sequence>
<reference evidence="17" key="1">
    <citation type="submission" date="2019-11" db="EMBL/GenBank/DDBJ databases">
        <title>Isolation and characterization of a novel species in the genus Sulfuriferula.</title>
        <authorList>
            <person name="Mochizuki J."/>
            <person name="Kojima H."/>
            <person name="Fukui M."/>
        </authorList>
    </citation>
    <scope>NUCLEOTIDE SEQUENCE [LARGE SCALE GENOMIC DNA]</scope>
    <source>
        <strain evidence="17">SGTM</strain>
    </source>
</reference>
<dbReference type="PIRSF" id="PIRSF001492">
    <property type="entry name" value="IPGAM"/>
    <property type="match status" value="1"/>
</dbReference>
<feature type="binding site" evidence="10 13">
    <location>
        <position position="447"/>
    </location>
    <ligand>
        <name>Mn(2+)</name>
        <dbReference type="ChEBI" id="CHEBI:29035"/>
        <label>2</label>
    </ligand>
</feature>
<dbReference type="SUPFAM" id="SSF53649">
    <property type="entry name" value="Alkaline phosphatase-like"/>
    <property type="match status" value="1"/>
</dbReference>
<dbReference type="RefSeq" id="WP_162085467.1">
    <property type="nucleotide sequence ID" value="NZ_AP021881.1"/>
</dbReference>
<comment type="pathway">
    <text evidence="2 10">Carbohydrate degradation; glycolysis; pyruvate from D-glyceraldehyde 3-phosphate: step 3/5.</text>
</comment>
<dbReference type="InterPro" id="IPR036646">
    <property type="entry name" value="PGAM_B_sf"/>
</dbReference>
<dbReference type="FunFam" id="3.40.1450.10:FF:000001">
    <property type="entry name" value="2,3-bisphosphoglycerate-independent phosphoglycerate mutase"/>
    <property type="match status" value="1"/>
</dbReference>
<dbReference type="HAMAP" id="MF_01038">
    <property type="entry name" value="GpmI"/>
    <property type="match status" value="1"/>
</dbReference>
<feature type="binding site" evidence="10 13">
    <location>
        <position position="16"/>
    </location>
    <ligand>
        <name>Mn(2+)</name>
        <dbReference type="ChEBI" id="CHEBI:29035"/>
        <label>2</label>
    </ligand>
</feature>
<dbReference type="CDD" id="cd16010">
    <property type="entry name" value="iPGM"/>
    <property type="match status" value="1"/>
</dbReference>
<dbReference type="UniPathway" id="UPA00109">
    <property type="reaction ID" value="UER00186"/>
</dbReference>
<dbReference type="GO" id="GO:0004619">
    <property type="term" value="F:phosphoglycerate mutase activity"/>
    <property type="evidence" value="ECO:0007669"/>
    <property type="project" value="UniProtKB-UniRule"/>
</dbReference>
<dbReference type="GO" id="GO:0030145">
    <property type="term" value="F:manganese ion binding"/>
    <property type="evidence" value="ECO:0007669"/>
    <property type="project" value="UniProtKB-UniRule"/>
</dbReference>
<dbReference type="EC" id="5.4.2.12" evidence="4 10"/>
<feature type="binding site" evidence="10 13">
    <location>
        <position position="410"/>
    </location>
    <ligand>
        <name>Mn(2+)</name>
        <dbReference type="ChEBI" id="CHEBI:29035"/>
        <label>1</label>
    </ligand>
</feature>
<name>A0A809S497_9PROT</name>
<feature type="binding site" evidence="10 13">
    <location>
        <position position="66"/>
    </location>
    <ligand>
        <name>Mn(2+)</name>
        <dbReference type="ChEBI" id="CHEBI:29035"/>
        <label>2</label>
    </ligand>
</feature>
<feature type="active site" description="Phosphoserine intermediate" evidence="10 11">
    <location>
        <position position="66"/>
    </location>
</feature>
<dbReference type="Pfam" id="PF01676">
    <property type="entry name" value="Metalloenzyme"/>
    <property type="match status" value="1"/>
</dbReference>
<comment type="subunit">
    <text evidence="10">Monomer.</text>
</comment>
<evidence type="ECO:0000256" key="7">
    <source>
        <dbReference type="ARBA" id="ARBA00023211"/>
    </source>
</evidence>
<evidence type="ECO:0000256" key="13">
    <source>
        <dbReference type="PIRSR" id="PIRSR001492-3"/>
    </source>
</evidence>
<evidence type="ECO:0000256" key="2">
    <source>
        <dbReference type="ARBA" id="ARBA00004798"/>
    </source>
</evidence>
<protein>
    <recommendedName>
        <fullName evidence="9 10">2,3-bisphosphoglycerate-independent phosphoglycerate mutase</fullName>
        <shortName evidence="10">BPG-independent PGAM</shortName>
        <shortName evidence="10">Phosphoglyceromutase</shortName>
        <shortName evidence="10">iPGM</shortName>
        <ecNumber evidence="4 10">5.4.2.12</ecNumber>
    </recommendedName>
</protein>
<dbReference type="Gene3D" id="3.40.1450.10">
    <property type="entry name" value="BPG-independent phosphoglycerate mutase, domain B"/>
    <property type="match status" value="1"/>
</dbReference>
<evidence type="ECO:0000256" key="9">
    <source>
        <dbReference type="ARBA" id="ARBA00071648"/>
    </source>
</evidence>
<dbReference type="GO" id="GO:0005829">
    <property type="term" value="C:cytosol"/>
    <property type="evidence" value="ECO:0007669"/>
    <property type="project" value="TreeGrafter"/>
</dbReference>
<evidence type="ECO:0000256" key="10">
    <source>
        <dbReference type="HAMAP-Rule" id="MF_01038"/>
    </source>
</evidence>
<dbReference type="PANTHER" id="PTHR31637">
    <property type="entry name" value="2,3-BISPHOSPHOGLYCERATE-INDEPENDENT PHOSPHOGLYCERATE MUTASE"/>
    <property type="match status" value="1"/>
</dbReference>
<keyword evidence="7 10" id="KW-0464">Manganese</keyword>
<dbReference type="SUPFAM" id="SSF64158">
    <property type="entry name" value="2,3-Bisphosphoglycerate-independent phosphoglycerate mutase, substrate-binding domain"/>
    <property type="match status" value="1"/>
</dbReference>
<dbReference type="GO" id="GO:0006007">
    <property type="term" value="P:glucose catabolic process"/>
    <property type="evidence" value="ECO:0007669"/>
    <property type="project" value="InterPro"/>
</dbReference>
<evidence type="ECO:0000256" key="3">
    <source>
        <dbReference type="ARBA" id="ARBA00008819"/>
    </source>
</evidence>
<keyword evidence="6 10" id="KW-0324">Glycolysis</keyword>
<comment type="catalytic activity">
    <reaction evidence="1 10">
        <text>(2R)-2-phosphoglycerate = (2R)-3-phosphoglycerate</text>
        <dbReference type="Rhea" id="RHEA:15901"/>
        <dbReference type="ChEBI" id="CHEBI:58272"/>
        <dbReference type="ChEBI" id="CHEBI:58289"/>
        <dbReference type="EC" id="5.4.2.12"/>
    </reaction>
</comment>
<evidence type="ECO:0000256" key="5">
    <source>
        <dbReference type="ARBA" id="ARBA00022723"/>
    </source>
</evidence>
<dbReference type="Pfam" id="PF06415">
    <property type="entry name" value="iPGM_N"/>
    <property type="match status" value="1"/>
</dbReference>
<comment type="cofactor">
    <cofactor evidence="10">
        <name>Mn(2+)</name>
        <dbReference type="ChEBI" id="CHEBI:29035"/>
    </cofactor>
    <text evidence="10">Binds 2 manganese ions per subunit.</text>
</comment>
<dbReference type="InterPro" id="IPR011258">
    <property type="entry name" value="BPG-indep_PGM_N"/>
</dbReference>
<comment type="similarity">
    <text evidence="3 10">Belongs to the BPG-independent phosphoglycerate mutase family.</text>
</comment>
<evidence type="ECO:0000256" key="11">
    <source>
        <dbReference type="PIRSR" id="PIRSR001492-1"/>
    </source>
</evidence>
<organism evidence="16 17">
    <name type="scientific">Sulfuriferula nivalis</name>
    <dbReference type="NCBI Taxonomy" id="2675298"/>
    <lineage>
        <taxon>Bacteria</taxon>
        <taxon>Pseudomonadati</taxon>
        <taxon>Pseudomonadota</taxon>
        <taxon>Betaproteobacteria</taxon>
        <taxon>Nitrosomonadales</taxon>
        <taxon>Sulfuricellaceae</taxon>
        <taxon>Sulfuriferula</taxon>
    </lineage>
</organism>
<evidence type="ECO:0000256" key="6">
    <source>
        <dbReference type="ARBA" id="ARBA00023152"/>
    </source>
</evidence>
<evidence type="ECO:0000313" key="17">
    <source>
        <dbReference type="Proteomes" id="UP000463939"/>
    </source>
</evidence>
<feature type="domain" description="BPG-independent PGAM N-terminal" evidence="15">
    <location>
        <begin position="86"/>
        <end position="302"/>
    </location>
</feature>
<feature type="binding site" evidence="10 12">
    <location>
        <position position="127"/>
    </location>
    <ligand>
        <name>substrate</name>
    </ligand>
</feature>
<dbReference type="Gene3D" id="3.40.720.10">
    <property type="entry name" value="Alkaline Phosphatase, subunit A"/>
    <property type="match status" value="1"/>
</dbReference>
<dbReference type="InterPro" id="IPR006124">
    <property type="entry name" value="Metalloenzyme"/>
</dbReference>
<keyword evidence="8 10" id="KW-0413">Isomerase</keyword>
<keyword evidence="17" id="KW-1185">Reference proteome</keyword>
<dbReference type="InterPro" id="IPR005995">
    <property type="entry name" value="Pgm_bpd_ind"/>
</dbReference>
<gene>
    <name evidence="10 16" type="primary">gpmI</name>
    <name evidence="16" type="ORF">SFSGTM_24460</name>
</gene>
<feature type="binding site" evidence="10 13">
    <location>
        <position position="466"/>
    </location>
    <ligand>
        <name>Mn(2+)</name>
        <dbReference type="ChEBI" id="CHEBI:29035"/>
        <label>1</label>
    </ligand>
</feature>
<dbReference type="EMBL" id="AP021881">
    <property type="protein sequence ID" value="BBP01738.1"/>
    <property type="molecule type" value="Genomic_DNA"/>
</dbReference>
<feature type="binding site" evidence="10 13">
    <location>
        <position position="448"/>
    </location>
    <ligand>
        <name>Mn(2+)</name>
        <dbReference type="ChEBI" id="CHEBI:29035"/>
        <label>2</label>
    </ligand>
</feature>
<feature type="binding site" evidence="10 13">
    <location>
        <position position="406"/>
    </location>
    <ligand>
        <name>Mn(2+)</name>
        <dbReference type="ChEBI" id="CHEBI:29035"/>
        <label>1</label>
    </ligand>
</feature>
<feature type="binding site" evidence="10 12">
    <location>
        <begin position="157"/>
        <end position="158"/>
    </location>
    <ligand>
        <name>substrate</name>
    </ligand>
</feature>